<evidence type="ECO:0000256" key="1">
    <source>
        <dbReference type="ARBA" id="ARBA00004685"/>
    </source>
</evidence>
<keyword evidence="4" id="KW-0472">Membrane</keyword>
<feature type="transmembrane region" description="Helical" evidence="4">
    <location>
        <begin position="58"/>
        <end position="82"/>
    </location>
</feature>
<dbReference type="EMBL" id="HG793136">
    <property type="protein sequence ID" value="CRL19764.1"/>
    <property type="molecule type" value="Genomic_DNA"/>
</dbReference>
<dbReference type="Proteomes" id="UP000053732">
    <property type="component" value="Unassembled WGS sequence"/>
</dbReference>
<feature type="region of interest" description="Disordered" evidence="3">
    <location>
        <begin position="17"/>
        <end position="40"/>
    </location>
</feature>
<evidence type="ECO:0000256" key="3">
    <source>
        <dbReference type="SAM" id="MobiDB-lite"/>
    </source>
</evidence>
<gene>
    <name evidence="5" type="ORF">PCAMFM013_S003g000555</name>
</gene>
<organism evidence="5 6">
    <name type="scientific">Penicillium camemberti (strain FM 013)</name>
    <dbReference type="NCBI Taxonomy" id="1429867"/>
    <lineage>
        <taxon>Eukaryota</taxon>
        <taxon>Fungi</taxon>
        <taxon>Dikarya</taxon>
        <taxon>Ascomycota</taxon>
        <taxon>Pezizomycotina</taxon>
        <taxon>Eurotiomycetes</taxon>
        <taxon>Eurotiomycetidae</taxon>
        <taxon>Eurotiales</taxon>
        <taxon>Aspergillaceae</taxon>
        <taxon>Penicillium</taxon>
    </lineage>
</organism>
<dbReference type="AlphaFoldDB" id="A0A0G4P0G7"/>
<dbReference type="Pfam" id="PF11807">
    <property type="entry name" value="UstYa"/>
    <property type="match status" value="1"/>
</dbReference>
<reference evidence="5 6" key="1">
    <citation type="journal article" date="2014" name="Nat. Commun.">
        <title>Multiple recent horizontal transfers of a large genomic region in cheese making fungi.</title>
        <authorList>
            <person name="Cheeseman K."/>
            <person name="Ropars J."/>
            <person name="Renault P."/>
            <person name="Dupont J."/>
            <person name="Gouzy J."/>
            <person name="Branca A."/>
            <person name="Abraham A.L."/>
            <person name="Ceppi M."/>
            <person name="Conseiller E."/>
            <person name="Debuchy R."/>
            <person name="Malagnac F."/>
            <person name="Goarin A."/>
            <person name="Silar P."/>
            <person name="Lacoste S."/>
            <person name="Sallet E."/>
            <person name="Bensimon A."/>
            <person name="Giraud T."/>
            <person name="Brygoo Y."/>
        </authorList>
    </citation>
    <scope>NUCLEOTIDE SEQUENCE [LARGE SCALE GENOMIC DNA]</scope>
    <source>
        <strain evidence="6">FM 013</strain>
    </source>
</reference>
<keyword evidence="4" id="KW-0812">Transmembrane</keyword>
<protein>
    <submittedName>
        <fullName evidence="5">Uncharacterized protein</fullName>
    </submittedName>
</protein>
<sequence>MRYPQWLDMRTQKIKGSLTSEATEEDTDHLLPHHNKDKENGIDFNSQEKPHDSLFTRVVVNLLVVLVALTVMIIFLLFQIYMQDSKCYGKFENGFDTDLVAAKGQIELQQVLFTGGIHFHPNGSVYIKDTPGPKYVGTPSPEIDKAWNDLLYGQIVNLPESDVPDVKDRTFFRTEYQAYETGLDSVHQLHCINQVRKAFSPEYYPNLDLSPHGTKIHIDHCLDYLRQSIQCSADMTPVVLYYEPAINMSLPNFEQVHTCRNWGKLHAWSAAAADASPRDDGHAGHI</sequence>
<proteinExistence type="inferred from homology"/>
<keyword evidence="4" id="KW-1133">Transmembrane helix</keyword>
<comment type="similarity">
    <text evidence="2">Belongs to the ustYa family.</text>
</comment>
<keyword evidence="6" id="KW-1185">Reference proteome</keyword>
<dbReference type="STRING" id="1429867.A0A0G4P0G7"/>
<dbReference type="PANTHER" id="PTHR33365">
    <property type="entry name" value="YALI0B05434P"/>
    <property type="match status" value="1"/>
</dbReference>
<accession>A0A0G4P0G7</accession>
<dbReference type="InterPro" id="IPR021765">
    <property type="entry name" value="UstYa-like"/>
</dbReference>
<name>A0A0G4P0G7_PENC3</name>
<dbReference type="GO" id="GO:0043386">
    <property type="term" value="P:mycotoxin biosynthetic process"/>
    <property type="evidence" value="ECO:0007669"/>
    <property type="project" value="InterPro"/>
</dbReference>
<evidence type="ECO:0000313" key="6">
    <source>
        <dbReference type="Proteomes" id="UP000053732"/>
    </source>
</evidence>
<evidence type="ECO:0000256" key="4">
    <source>
        <dbReference type="SAM" id="Phobius"/>
    </source>
</evidence>
<evidence type="ECO:0000256" key="2">
    <source>
        <dbReference type="ARBA" id="ARBA00035112"/>
    </source>
</evidence>
<comment type="pathway">
    <text evidence="1">Mycotoxin biosynthesis.</text>
</comment>
<dbReference type="PANTHER" id="PTHR33365:SF4">
    <property type="entry name" value="CYCLOCHLOROTINE BIOSYNTHESIS PROTEIN O"/>
    <property type="match status" value="1"/>
</dbReference>
<feature type="compositionally biased region" description="Basic and acidic residues" evidence="3">
    <location>
        <begin position="28"/>
        <end position="40"/>
    </location>
</feature>
<evidence type="ECO:0000313" key="5">
    <source>
        <dbReference type="EMBL" id="CRL19764.1"/>
    </source>
</evidence>